<evidence type="ECO:0000313" key="3">
    <source>
        <dbReference type="Proteomes" id="UP001565220"/>
    </source>
</evidence>
<name>A0ABV4DS73_9CLOT</name>
<keyword evidence="1" id="KW-0812">Transmembrane</keyword>
<reference evidence="2 3" key="1">
    <citation type="submission" date="2024-08" db="EMBL/GenBank/DDBJ databases">
        <title>Clostridium lapicellarii sp. nov., and Clostridium renhuaiense sp. nov., two species isolated from the mud in a fermentation cellar used for producing sauce-flavour Chinese liquors.</title>
        <authorList>
            <person name="Yang F."/>
            <person name="Wang H."/>
            <person name="Chen L.Q."/>
            <person name="Zhou N."/>
            <person name="Lu J.J."/>
            <person name="Pu X.X."/>
            <person name="Wan B."/>
            <person name="Wang L."/>
            <person name="Liu S.J."/>
        </authorList>
    </citation>
    <scope>NUCLEOTIDE SEQUENCE [LARGE SCALE GENOMIC DNA]</scope>
    <source>
        <strain evidence="2 3">MT-113</strain>
    </source>
</reference>
<proteinExistence type="predicted"/>
<keyword evidence="3" id="KW-1185">Reference proteome</keyword>
<keyword evidence="1" id="KW-0472">Membrane</keyword>
<dbReference type="RefSeq" id="WP_294180538.1">
    <property type="nucleotide sequence ID" value="NZ_JBGFFE010000001.1"/>
</dbReference>
<evidence type="ECO:0000313" key="2">
    <source>
        <dbReference type="EMBL" id="MEY8762094.1"/>
    </source>
</evidence>
<dbReference type="EMBL" id="JBGFFE010000001">
    <property type="protein sequence ID" value="MEY8762094.1"/>
    <property type="molecule type" value="Genomic_DNA"/>
</dbReference>
<keyword evidence="1" id="KW-1133">Transmembrane helix</keyword>
<dbReference type="Pfam" id="PF04070">
    <property type="entry name" value="DUF378"/>
    <property type="match status" value="1"/>
</dbReference>
<comment type="caution">
    <text evidence="2">The sequence shown here is derived from an EMBL/GenBank/DDBJ whole genome shotgun (WGS) entry which is preliminary data.</text>
</comment>
<evidence type="ECO:0000256" key="1">
    <source>
        <dbReference type="SAM" id="Phobius"/>
    </source>
</evidence>
<protein>
    <submittedName>
        <fullName evidence="2">DUF378 domain-containing protein</fullName>
    </submittedName>
</protein>
<accession>A0ABV4DS73</accession>
<sequence>MYKFSIIDKISLILTIIGAIILGLVGLINFNIIQIIFGEPVNLIGRIIYIIIGVAGIDMVILLFKTKNSCKTK</sequence>
<feature type="transmembrane region" description="Helical" evidence="1">
    <location>
        <begin position="43"/>
        <end position="64"/>
    </location>
</feature>
<dbReference type="PANTHER" id="PTHR37304">
    <property type="entry name" value="MEMBRANE PROTEIN-RELATED"/>
    <property type="match status" value="1"/>
</dbReference>
<dbReference type="Proteomes" id="UP001565220">
    <property type="component" value="Unassembled WGS sequence"/>
</dbReference>
<feature type="transmembrane region" description="Helical" evidence="1">
    <location>
        <begin position="12"/>
        <end position="37"/>
    </location>
</feature>
<organism evidence="2 3">
    <name type="scientific">Clostridium lapidicellarium</name>
    <dbReference type="NCBI Taxonomy" id="3240931"/>
    <lineage>
        <taxon>Bacteria</taxon>
        <taxon>Bacillati</taxon>
        <taxon>Bacillota</taxon>
        <taxon>Clostridia</taxon>
        <taxon>Eubacteriales</taxon>
        <taxon>Clostridiaceae</taxon>
        <taxon>Clostridium</taxon>
    </lineage>
</organism>
<dbReference type="PANTHER" id="PTHR37304:SF1">
    <property type="entry name" value="MEMBRANE PROTEIN"/>
    <property type="match status" value="1"/>
</dbReference>
<dbReference type="InterPro" id="IPR007211">
    <property type="entry name" value="DUF378"/>
</dbReference>
<gene>
    <name evidence="2" type="ORF">AB8S09_00345</name>
</gene>